<evidence type="ECO:0000313" key="2">
    <source>
        <dbReference type="EMBL" id="GKT29718.1"/>
    </source>
</evidence>
<gene>
    <name evidence="2" type="ORF">ADUPG1_014156</name>
</gene>
<comment type="caution">
    <text evidence="2">The sequence shown here is derived from an EMBL/GenBank/DDBJ whole genome shotgun (WGS) entry which is preliminary data.</text>
</comment>
<sequence length="85" mass="9153">MEKCCESETKPSTSSCHGSTQCSMDYPYGHGCGCGITNPCYCCCCCFMVASTTHSVIQHLVPVDHFANVVCIALVERGQVLVNII</sequence>
<name>A0ABQ5KAZ8_9EUKA</name>
<feature type="region of interest" description="Disordered" evidence="1">
    <location>
        <begin position="1"/>
        <end position="20"/>
    </location>
</feature>
<protein>
    <submittedName>
        <fullName evidence="2">Uncharacterized protein</fullName>
    </submittedName>
</protein>
<keyword evidence="3" id="KW-1185">Reference proteome</keyword>
<dbReference type="EMBL" id="BQXS01013847">
    <property type="protein sequence ID" value="GKT29718.1"/>
    <property type="molecule type" value="Genomic_DNA"/>
</dbReference>
<evidence type="ECO:0000256" key="1">
    <source>
        <dbReference type="SAM" id="MobiDB-lite"/>
    </source>
</evidence>
<dbReference type="Proteomes" id="UP001057375">
    <property type="component" value="Unassembled WGS sequence"/>
</dbReference>
<evidence type="ECO:0000313" key="3">
    <source>
        <dbReference type="Proteomes" id="UP001057375"/>
    </source>
</evidence>
<proteinExistence type="predicted"/>
<organism evidence="2 3">
    <name type="scientific">Aduncisulcus paluster</name>
    <dbReference type="NCBI Taxonomy" id="2918883"/>
    <lineage>
        <taxon>Eukaryota</taxon>
        <taxon>Metamonada</taxon>
        <taxon>Carpediemonas-like organisms</taxon>
        <taxon>Aduncisulcus</taxon>
    </lineage>
</organism>
<reference evidence="2" key="1">
    <citation type="submission" date="2022-03" db="EMBL/GenBank/DDBJ databases">
        <title>Draft genome sequence of Aduncisulcus paluster, a free-living microaerophilic Fornicata.</title>
        <authorList>
            <person name="Yuyama I."/>
            <person name="Kume K."/>
            <person name="Tamura T."/>
            <person name="Inagaki Y."/>
            <person name="Hashimoto T."/>
        </authorList>
    </citation>
    <scope>NUCLEOTIDE SEQUENCE</scope>
    <source>
        <strain evidence="2">NY0171</strain>
    </source>
</reference>
<accession>A0ABQ5KAZ8</accession>
<feature type="compositionally biased region" description="Polar residues" evidence="1">
    <location>
        <begin position="10"/>
        <end position="20"/>
    </location>
</feature>